<proteinExistence type="predicted"/>
<sequence>MDILLSADGDLFLSEKGDISLTESVAQKIKIRLKWWLGEWRWDEEEGLPYRNELFIKNPDTDSFEMAVREKIFDVTEVTDVKDVTVEYDRKTRQGKIMFTAYVDNEVIREEVEIDGRIRSN</sequence>
<reference evidence="1" key="1">
    <citation type="journal article" date="2021" name="Proc. Natl. Acad. Sci. U.S.A.">
        <title>A Catalog of Tens of Thousands of Viruses from Human Metagenomes Reveals Hidden Associations with Chronic Diseases.</title>
        <authorList>
            <person name="Tisza M.J."/>
            <person name="Buck C.B."/>
        </authorList>
    </citation>
    <scope>NUCLEOTIDE SEQUENCE</scope>
    <source>
        <strain evidence="1">CtyWv1</strain>
    </source>
</reference>
<organism evidence="1">
    <name type="scientific">Myoviridae sp. ctyWv1</name>
    <dbReference type="NCBI Taxonomy" id="2826718"/>
    <lineage>
        <taxon>Viruses</taxon>
        <taxon>Duplodnaviria</taxon>
        <taxon>Heunggongvirae</taxon>
        <taxon>Uroviricota</taxon>
        <taxon>Caudoviricetes</taxon>
    </lineage>
</organism>
<evidence type="ECO:0000313" key="1">
    <source>
        <dbReference type="EMBL" id="DAE23534.1"/>
    </source>
</evidence>
<name>A0A8S5QWF0_9CAUD</name>
<dbReference type="InterPro" id="IPR020288">
    <property type="entry name" value="Sheath_initiator"/>
</dbReference>
<protein>
    <submittedName>
        <fullName evidence="1">Baseplate wedge protein</fullName>
    </submittedName>
</protein>
<dbReference type="Pfam" id="PF10934">
    <property type="entry name" value="Sheath_initiator"/>
    <property type="match status" value="1"/>
</dbReference>
<accession>A0A8S5QWF0</accession>
<dbReference type="EMBL" id="BK015755">
    <property type="protein sequence ID" value="DAE23534.1"/>
    <property type="molecule type" value="Genomic_DNA"/>
</dbReference>